<evidence type="ECO:0000256" key="4">
    <source>
        <dbReference type="ARBA" id="ARBA00022692"/>
    </source>
</evidence>
<feature type="transmembrane region" description="Helical" evidence="8">
    <location>
        <begin position="86"/>
        <end position="107"/>
    </location>
</feature>
<protein>
    <submittedName>
        <fullName evidence="9">Aquaporin family protein</fullName>
    </submittedName>
</protein>
<keyword evidence="10" id="KW-1185">Reference proteome</keyword>
<keyword evidence="3 7" id="KW-0813">Transport</keyword>
<proteinExistence type="inferred from homology"/>
<keyword evidence="6 8" id="KW-0472">Membrane</keyword>
<feature type="transmembrane region" description="Helical" evidence="8">
    <location>
        <begin position="37"/>
        <end position="59"/>
    </location>
</feature>
<evidence type="ECO:0000256" key="3">
    <source>
        <dbReference type="ARBA" id="ARBA00022448"/>
    </source>
</evidence>
<keyword evidence="4 7" id="KW-0812">Transmembrane</keyword>
<feature type="transmembrane region" description="Helical" evidence="8">
    <location>
        <begin position="6"/>
        <end position="30"/>
    </location>
</feature>
<dbReference type="SUPFAM" id="SSF81338">
    <property type="entry name" value="Aquaporin-like"/>
    <property type="match status" value="1"/>
</dbReference>
<dbReference type="InterPro" id="IPR050363">
    <property type="entry name" value="MIP/Aquaporin"/>
</dbReference>
<reference evidence="9 10" key="1">
    <citation type="submission" date="2018-09" db="EMBL/GenBank/DDBJ databases">
        <title>YIM 75507 draft genome.</title>
        <authorList>
            <person name="Tang S."/>
            <person name="Feng Y."/>
        </authorList>
    </citation>
    <scope>NUCLEOTIDE SEQUENCE [LARGE SCALE GENOMIC DNA]</scope>
    <source>
        <strain evidence="9 10">YIM 75507</strain>
    </source>
</reference>
<dbReference type="PRINTS" id="PR00783">
    <property type="entry name" value="MINTRINSICP"/>
</dbReference>
<dbReference type="InterPro" id="IPR023271">
    <property type="entry name" value="Aquaporin-like"/>
</dbReference>
<comment type="caution">
    <text evidence="9">The sequence shown here is derived from an EMBL/GenBank/DDBJ whole genome shotgun (WGS) entry which is preliminary data.</text>
</comment>
<evidence type="ECO:0000313" key="10">
    <source>
        <dbReference type="Proteomes" id="UP000265768"/>
    </source>
</evidence>
<dbReference type="AlphaFoldDB" id="A0A3A4AVS0"/>
<dbReference type="Proteomes" id="UP000265768">
    <property type="component" value="Unassembled WGS sequence"/>
</dbReference>
<evidence type="ECO:0000256" key="7">
    <source>
        <dbReference type="RuleBase" id="RU000477"/>
    </source>
</evidence>
<dbReference type="InterPro" id="IPR022357">
    <property type="entry name" value="MIP_CS"/>
</dbReference>
<dbReference type="Pfam" id="PF00230">
    <property type="entry name" value="MIP"/>
    <property type="match status" value="1"/>
</dbReference>
<name>A0A3A4AVS0_9ACTN</name>
<sequence>MSGSSVFIGEFVGTGLLLLLGVGVCAAVTLPGSKARGAGWVAITLGWGMGVLAGAYAVLPLSGAHLNPAVTLGISVSTGEWSRFPLYVGAQLLGAFTGAVLAFIVYFGQFRAYRGPTLAIFATVPEIRRPAQNLATETIATFTLVFVVLATGRSEALALSGTGVLMVALLVVGIGLSLGGPTGYAINPARDLGARLAHAVLPLPSRSPSDWPYAWIPIAGPSLGGLLAGYTDTLLH</sequence>
<evidence type="ECO:0000256" key="8">
    <source>
        <dbReference type="SAM" id="Phobius"/>
    </source>
</evidence>
<evidence type="ECO:0000256" key="5">
    <source>
        <dbReference type="ARBA" id="ARBA00022989"/>
    </source>
</evidence>
<organism evidence="9 10">
    <name type="scientific">Bailinhaonella thermotolerans</name>
    <dbReference type="NCBI Taxonomy" id="1070861"/>
    <lineage>
        <taxon>Bacteria</taxon>
        <taxon>Bacillati</taxon>
        <taxon>Actinomycetota</taxon>
        <taxon>Actinomycetes</taxon>
        <taxon>Streptosporangiales</taxon>
        <taxon>Streptosporangiaceae</taxon>
        <taxon>Bailinhaonella</taxon>
    </lineage>
</organism>
<dbReference type="GO" id="GO:0005886">
    <property type="term" value="C:plasma membrane"/>
    <property type="evidence" value="ECO:0007669"/>
    <property type="project" value="TreeGrafter"/>
</dbReference>
<comment type="subcellular location">
    <subcellularLocation>
        <location evidence="1">Membrane</location>
        <topology evidence="1">Multi-pass membrane protein</topology>
    </subcellularLocation>
</comment>
<dbReference type="InterPro" id="IPR000425">
    <property type="entry name" value="MIP"/>
</dbReference>
<gene>
    <name evidence="9" type="ORF">D5H75_23810</name>
</gene>
<dbReference type="RefSeq" id="WP_119928751.1">
    <property type="nucleotide sequence ID" value="NZ_QZEY01000010.1"/>
</dbReference>
<accession>A0A3A4AVS0</accession>
<evidence type="ECO:0000256" key="2">
    <source>
        <dbReference type="ARBA" id="ARBA00006175"/>
    </source>
</evidence>
<dbReference type="PROSITE" id="PS00221">
    <property type="entry name" value="MIP"/>
    <property type="match status" value="1"/>
</dbReference>
<dbReference type="OrthoDB" id="9807293at2"/>
<dbReference type="PANTHER" id="PTHR43829:SF9">
    <property type="entry name" value="AQUAPORIN-9"/>
    <property type="match status" value="1"/>
</dbReference>
<dbReference type="EMBL" id="QZEY01000010">
    <property type="protein sequence ID" value="RJL29973.1"/>
    <property type="molecule type" value="Genomic_DNA"/>
</dbReference>
<evidence type="ECO:0000256" key="6">
    <source>
        <dbReference type="ARBA" id="ARBA00023136"/>
    </source>
</evidence>
<comment type="similarity">
    <text evidence="2 7">Belongs to the MIP/aquaporin (TC 1.A.8) family.</text>
</comment>
<keyword evidence="5 8" id="KW-1133">Transmembrane helix</keyword>
<dbReference type="PANTHER" id="PTHR43829">
    <property type="entry name" value="AQUAPORIN OR AQUAGLYCEROPORIN RELATED"/>
    <property type="match status" value="1"/>
</dbReference>
<dbReference type="GO" id="GO:0015254">
    <property type="term" value="F:glycerol channel activity"/>
    <property type="evidence" value="ECO:0007669"/>
    <property type="project" value="TreeGrafter"/>
</dbReference>
<evidence type="ECO:0000256" key="1">
    <source>
        <dbReference type="ARBA" id="ARBA00004141"/>
    </source>
</evidence>
<evidence type="ECO:0000313" key="9">
    <source>
        <dbReference type="EMBL" id="RJL29973.1"/>
    </source>
</evidence>
<dbReference type="Gene3D" id="1.20.1080.10">
    <property type="entry name" value="Glycerol uptake facilitator protein"/>
    <property type="match status" value="1"/>
</dbReference>
<feature type="transmembrane region" description="Helical" evidence="8">
    <location>
        <begin position="164"/>
        <end position="186"/>
    </location>
</feature>